<evidence type="ECO:0000313" key="3">
    <source>
        <dbReference type="Proteomes" id="UP000429785"/>
    </source>
</evidence>
<dbReference type="InterPro" id="IPR025366">
    <property type="entry name" value="DUF4270"/>
</dbReference>
<protein>
    <submittedName>
        <fullName evidence="2">DUF4270 family protein</fullName>
    </submittedName>
</protein>
<dbReference type="AlphaFoldDB" id="A0A6I1DYH7"/>
<gene>
    <name evidence="2" type="ORF">F8C76_11065</name>
</gene>
<proteinExistence type="predicted"/>
<comment type="caution">
    <text evidence="2">The sequence shown here is derived from an EMBL/GenBank/DDBJ whole genome shotgun (WGS) entry which is preliminary data.</text>
</comment>
<sequence length="616" mass="67972">MRFSKIVKVSAWVGTLFLLIASCEDELDTIGEGVVGGEPFTTGRRTYEVFAFNKSITAVQTNRLPLYQLGTFNDPVYGKRNASILSQLSLPNRVGDPVFGDSSQATEDTADSDSSASTVPEEETVKEVYLNIPFQTPPSTTKDTDGDGVDNSLERTEEDIYDPTSDWDGDGVSDIEETNIGSDPFNADEDGTADDFIPNVFSRTFDLDSIYGDRDASFEISVYRSNYFLRDLDPNTGFQEAQEYFSNQDFSSFIGEELTMADNKTITIDNKEVLIFAEDDPDTEDVDESETVVASRRPPGIRVPLNPTFFQENILDKEGQSELLSQSNFNDFLRGIYITGTGMDELMFLLDLTEANITITYEYQDYDSEAEEVVPAERDFVLGLLLSSNGITLGNAVNVFQDEELTPEIAGALDNGENASRIYVKGAKTLTEIRLFDDVVNGGASVINEIKANNWIINEANLVFYVDRETLGDDAVEPPRLYLYNAETKQPILDPNTERNAINVVDANSAPLGLFLNYDGILKKENSKGVQYTVRITEHLNDIIVRDSTNAVLALTTTSNIFFTGLQEGIGEGGQALDVPIRASISPLGTVLYGSNVSGSESDKRLKLEIFYTKAN</sequence>
<feature type="compositionally biased region" description="Low complexity" evidence="1">
    <location>
        <begin position="101"/>
        <end position="118"/>
    </location>
</feature>
<dbReference type="Proteomes" id="UP000429785">
    <property type="component" value="Unassembled WGS sequence"/>
</dbReference>
<dbReference type="EMBL" id="WELG01000002">
    <property type="protein sequence ID" value="KAB7528397.1"/>
    <property type="molecule type" value="Genomic_DNA"/>
</dbReference>
<accession>A0A6I1DYH7</accession>
<dbReference type="OrthoDB" id="1466062at2"/>
<organism evidence="2 3">
    <name type="scientific">Flagellimonas olearia</name>
    <dbReference type="NCBI Taxonomy" id="552546"/>
    <lineage>
        <taxon>Bacteria</taxon>
        <taxon>Pseudomonadati</taxon>
        <taxon>Bacteroidota</taxon>
        <taxon>Flavobacteriia</taxon>
        <taxon>Flavobacteriales</taxon>
        <taxon>Flavobacteriaceae</taxon>
        <taxon>Flagellimonas</taxon>
    </lineage>
</organism>
<reference evidence="2 3" key="1">
    <citation type="submission" date="2019-10" db="EMBL/GenBank/DDBJ databases">
        <title>Muricauda olearia CL-SS4 JCM15563 genome.</title>
        <authorList>
            <person name="Liu L."/>
        </authorList>
    </citation>
    <scope>NUCLEOTIDE SEQUENCE [LARGE SCALE GENOMIC DNA]</scope>
    <source>
        <strain evidence="2 3">CL-SS4</strain>
    </source>
</reference>
<name>A0A6I1DYH7_9FLAO</name>
<dbReference type="RefSeq" id="WP_152131774.1">
    <property type="nucleotide sequence ID" value="NZ_WELG01000002.1"/>
</dbReference>
<evidence type="ECO:0000256" key="1">
    <source>
        <dbReference type="SAM" id="MobiDB-lite"/>
    </source>
</evidence>
<feature type="region of interest" description="Disordered" evidence="1">
    <location>
        <begin position="95"/>
        <end position="150"/>
    </location>
</feature>
<dbReference type="PROSITE" id="PS51257">
    <property type="entry name" value="PROKAR_LIPOPROTEIN"/>
    <property type="match status" value="1"/>
</dbReference>
<dbReference type="Pfam" id="PF14092">
    <property type="entry name" value="DUF4270"/>
    <property type="match status" value="1"/>
</dbReference>
<evidence type="ECO:0000313" key="2">
    <source>
        <dbReference type="EMBL" id="KAB7528397.1"/>
    </source>
</evidence>